<name>A0AA37HKX8_9HYPH</name>
<organism evidence="2 3">
    <name type="scientific">Methylobacterium frigidaeris</name>
    <dbReference type="NCBI Taxonomy" id="2038277"/>
    <lineage>
        <taxon>Bacteria</taxon>
        <taxon>Pseudomonadati</taxon>
        <taxon>Pseudomonadota</taxon>
        <taxon>Alphaproteobacteria</taxon>
        <taxon>Hyphomicrobiales</taxon>
        <taxon>Methylobacteriaceae</taxon>
        <taxon>Methylobacterium</taxon>
    </lineage>
</organism>
<sequence>MEPVLDAPVSAHGTGEQLGVEGERGQEVAPLDRSRVAASDRCPDHGDGLEAGEARRAGIAAIRGEPSDVVADDMAADLAAAVAEIDGLVAVEAGLPGVCEEQAHVLGEHGPVVFEREEIVGALVEDGLGDGGLRAHGVDRHQGAGQLQPLQQQRDRHDLVGLLTHGLLAQHQALARRPGRDDMERMAALGAGATRTLAIDRDDVGLGLAQGLDPGGKARREQAWIEGVQNVVEGVVRRDAMSERKHVAQEFWLVSAPTSDLE</sequence>
<proteinExistence type="predicted"/>
<dbReference type="Proteomes" id="UP001055286">
    <property type="component" value="Unassembled WGS sequence"/>
</dbReference>
<reference evidence="2" key="2">
    <citation type="submission" date="2021-08" db="EMBL/GenBank/DDBJ databases">
        <authorList>
            <person name="Tani A."/>
            <person name="Ola A."/>
            <person name="Ogura Y."/>
            <person name="Katsura K."/>
            <person name="Hayashi T."/>
        </authorList>
    </citation>
    <scope>NUCLEOTIDE SEQUENCE</scope>
    <source>
        <strain evidence="2">JCM 32048</strain>
    </source>
</reference>
<keyword evidence="3" id="KW-1185">Reference proteome</keyword>
<comment type="caution">
    <text evidence="2">The sequence shown here is derived from an EMBL/GenBank/DDBJ whole genome shotgun (WGS) entry which is preliminary data.</text>
</comment>
<feature type="region of interest" description="Disordered" evidence="1">
    <location>
        <begin position="1"/>
        <end position="23"/>
    </location>
</feature>
<evidence type="ECO:0000313" key="3">
    <source>
        <dbReference type="Proteomes" id="UP001055286"/>
    </source>
</evidence>
<dbReference type="EMBL" id="BPQJ01000131">
    <property type="protein sequence ID" value="GJD67050.1"/>
    <property type="molecule type" value="Genomic_DNA"/>
</dbReference>
<evidence type="ECO:0000313" key="2">
    <source>
        <dbReference type="EMBL" id="GJD67050.1"/>
    </source>
</evidence>
<reference evidence="2" key="1">
    <citation type="journal article" date="2016" name="Front. Microbiol.">
        <title>Genome Sequence of the Piezophilic, Mesophilic Sulfate-Reducing Bacterium Desulfovibrio indicus J2T.</title>
        <authorList>
            <person name="Cao J."/>
            <person name="Maignien L."/>
            <person name="Shao Z."/>
            <person name="Alain K."/>
            <person name="Jebbar M."/>
        </authorList>
    </citation>
    <scope>NUCLEOTIDE SEQUENCE</scope>
    <source>
        <strain evidence="2">JCM 32048</strain>
    </source>
</reference>
<gene>
    <name evidence="2" type="ORF">MPEAHAMD_7254</name>
</gene>
<evidence type="ECO:0000256" key="1">
    <source>
        <dbReference type="SAM" id="MobiDB-lite"/>
    </source>
</evidence>
<dbReference type="AlphaFoldDB" id="A0AA37HKX8"/>
<accession>A0AA37HKX8</accession>
<protein>
    <submittedName>
        <fullName evidence="2">Uncharacterized protein</fullName>
    </submittedName>
</protein>